<reference evidence="1 2" key="1">
    <citation type="submission" date="2018-08" db="EMBL/GenBank/DDBJ databases">
        <title>A genome reference for cultivated species of the human gut microbiota.</title>
        <authorList>
            <person name="Zou Y."/>
            <person name="Xue W."/>
            <person name="Luo G."/>
        </authorList>
    </citation>
    <scope>NUCLEOTIDE SEQUENCE [LARGE SCALE GENOMIC DNA]</scope>
    <source>
        <strain evidence="1 2">AF14-6AC</strain>
    </source>
</reference>
<comment type="caution">
    <text evidence="1">The sequence shown here is derived from an EMBL/GenBank/DDBJ whole genome shotgun (WGS) entry which is preliminary data.</text>
</comment>
<gene>
    <name evidence="1" type="ORF">DWW24_20520</name>
</gene>
<dbReference type="AlphaFoldDB" id="A0A412W2P3"/>
<name>A0A412W2P3_9BACT</name>
<dbReference type="SUPFAM" id="SSF47336">
    <property type="entry name" value="ACP-like"/>
    <property type="match status" value="1"/>
</dbReference>
<dbReference type="GeneID" id="61276224"/>
<dbReference type="InterPro" id="IPR009081">
    <property type="entry name" value="PP-bd_ACP"/>
</dbReference>
<dbReference type="OMA" id="FARFIMD"/>
<evidence type="ECO:0000313" key="2">
    <source>
        <dbReference type="Proteomes" id="UP000283426"/>
    </source>
</evidence>
<accession>A0A412W2P3</accession>
<dbReference type="EMBL" id="QRYW01000063">
    <property type="protein sequence ID" value="RGV17961.1"/>
    <property type="molecule type" value="Genomic_DNA"/>
</dbReference>
<dbReference type="PROSITE" id="PS50075">
    <property type="entry name" value="CARRIER"/>
    <property type="match status" value="1"/>
</dbReference>
<dbReference type="InterPro" id="IPR036736">
    <property type="entry name" value="ACP-like_sf"/>
</dbReference>
<dbReference type="Proteomes" id="UP000283426">
    <property type="component" value="Unassembled WGS sequence"/>
</dbReference>
<organism evidence="1 2">
    <name type="scientific">Odoribacter splanchnicus</name>
    <dbReference type="NCBI Taxonomy" id="28118"/>
    <lineage>
        <taxon>Bacteria</taxon>
        <taxon>Pseudomonadati</taxon>
        <taxon>Bacteroidota</taxon>
        <taxon>Bacteroidia</taxon>
        <taxon>Bacteroidales</taxon>
        <taxon>Odoribacteraceae</taxon>
        <taxon>Odoribacter</taxon>
    </lineage>
</organism>
<dbReference type="RefSeq" id="WP_013613164.1">
    <property type="nucleotide sequence ID" value="NZ_JADNIQ010000010.1"/>
</dbReference>
<proteinExistence type="predicted"/>
<sequence>MKEKILNILKDIRPEFDFTASLNFIEDGMLDSFDIVTLVSELEDNFDVLIDGEDVIPENFDSIESIMNIIQKSKK</sequence>
<dbReference type="Gene3D" id="1.10.1200.10">
    <property type="entry name" value="ACP-like"/>
    <property type="match status" value="1"/>
</dbReference>
<protein>
    <submittedName>
        <fullName evidence="1">Acyl carrier protein</fullName>
    </submittedName>
</protein>
<evidence type="ECO:0000313" key="1">
    <source>
        <dbReference type="EMBL" id="RGV17961.1"/>
    </source>
</evidence>